<dbReference type="RefSeq" id="WP_218251205.1">
    <property type="nucleotide sequence ID" value="NZ_JABXWD010000033.1"/>
</dbReference>
<evidence type="ECO:0000313" key="2">
    <source>
        <dbReference type="EMBL" id="MBV6340585.1"/>
    </source>
</evidence>
<accession>A0ABS6RW61</accession>
<gene>
    <name evidence="2" type="ORF">HWQ67_03195</name>
</gene>
<dbReference type="EMBL" id="JABXWD010000033">
    <property type="protein sequence ID" value="MBV6340585.1"/>
    <property type="molecule type" value="Genomic_DNA"/>
</dbReference>
<dbReference type="Proteomes" id="UP001196980">
    <property type="component" value="Unassembled WGS sequence"/>
</dbReference>
<keyword evidence="3" id="KW-1185">Reference proteome</keyword>
<comment type="caution">
    <text evidence="2">The sequence shown here is derived from an EMBL/GenBank/DDBJ whole genome shotgun (WGS) entry which is preliminary data.</text>
</comment>
<protein>
    <submittedName>
        <fullName evidence="2">Type II toxin-antitoxin system VapC family toxin</fullName>
    </submittedName>
</protein>
<evidence type="ECO:0000313" key="3">
    <source>
        <dbReference type="Proteomes" id="UP001196980"/>
    </source>
</evidence>
<evidence type="ECO:0000259" key="1">
    <source>
        <dbReference type="Pfam" id="PF01850"/>
    </source>
</evidence>
<feature type="domain" description="PIN" evidence="1">
    <location>
        <begin position="1"/>
        <end position="129"/>
    </location>
</feature>
<reference evidence="2 3" key="1">
    <citation type="journal article" date="2020" name="J Geophys Res Biogeosci">
        <title>Magnetotaxis as an Adaptation to Enable Bacterial Shuttling of Microbial Sulfur and Sulfur Cycling Across Aquatic Oxic#Anoxic Interfaces.</title>
        <authorList>
            <person name="Li J."/>
            <person name="Liu P."/>
            <person name="Wang J."/>
            <person name="Roberts A.P."/>
            <person name="Pan Y."/>
        </authorList>
    </citation>
    <scope>NUCLEOTIDE SEQUENCE [LARGE SCALE GENOMIC DNA]</scope>
    <source>
        <strain evidence="2 3">MYR-1_YQ</strain>
    </source>
</reference>
<organism evidence="2 3">
    <name type="scientific">Candidatus Magnetobacterium casense</name>
    <dbReference type="NCBI Taxonomy" id="1455061"/>
    <lineage>
        <taxon>Bacteria</taxon>
        <taxon>Pseudomonadati</taxon>
        <taxon>Nitrospirota</taxon>
        <taxon>Thermodesulfovibrionia</taxon>
        <taxon>Thermodesulfovibrionales</taxon>
        <taxon>Candidatus Magnetobacteriaceae</taxon>
        <taxon>Candidatus Magnetobacterium</taxon>
    </lineage>
</organism>
<name>A0ABS6RW61_9BACT</name>
<sequence>MLDTNIVAYMEDIFSLFHKPAIKKLSEIPDTSIIYVSLLTLYEIEYGIALLGRDKSNILSVLKKSVKNNFPILPLTEKSTEIFGDIKAAYKTNVGISEKSIERHNIDFILAASSIAEKCILVSNDTIFTTLTTICSDFAHENWAIV</sequence>
<dbReference type="CDD" id="cd09881">
    <property type="entry name" value="PIN_VapC4-5_FitB-like"/>
    <property type="match status" value="1"/>
</dbReference>
<proteinExistence type="predicted"/>
<dbReference type="Pfam" id="PF01850">
    <property type="entry name" value="PIN"/>
    <property type="match status" value="1"/>
</dbReference>
<dbReference type="InterPro" id="IPR002716">
    <property type="entry name" value="PIN_dom"/>
</dbReference>